<evidence type="ECO:0000313" key="2">
    <source>
        <dbReference type="EMBL" id="PYF69476.1"/>
    </source>
</evidence>
<keyword evidence="3" id="KW-1185">Reference proteome</keyword>
<dbReference type="InterPro" id="IPR021314">
    <property type="entry name" value="DUF2911"/>
</dbReference>
<feature type="signal peptide" evidence="1">
    <location>
        <begin position="1"/>
        <end position="25"/>
    </location>
</feature>
<evidence type="ECO:0008006" key="4">
    <source>
        <dbReference type="Google" id="ProtNLM"/>
    </source>
</evidence>
<gene>
    <name evidence="2" type="ORF">B0O44_110116</name>
</gene>
<feature type="chain" id="PRO_5016400506" description="DUF2911 family protein" evidence="1">
    <location>
        <begin position="26"/>
        <end position="178"/>
    </location>
</feature>
<organism evidence="2 3">
    <name type="scientific">Pedobacter nutrimenti</name>
    <dbReference type="NCBI Taxonomy" id="1241337"/>
    <lineage>
        <taxon>Bacteria</taxon>
        <taxon>Pseudomonadati</taxon>
        <taxon>Bacteroidota</taxon>
        <taxon>Sphingobacteriia</taxon>
        <taxon>Sphingobacteriales</taxon>
        <taxon>Sphingobacteriaceae</taxon>
        <taxon>Pedobacter</taxon>
    </lineage>
</organism>
<dbReference type="Pfam" id="PF11138">
    <property type="entry name" value="DUF2911"/>
    <property type="match status" value="1"/>
</dbReference>
<keyword evidence="1" id="KW-0732">Signal</keyword>
<evidence type="ECO:0000313" key="3">
    <source>
        <dbReference type="Proteomes" id="UP000248198"/>
    </source>
</evidence>
<dbReference type="AlphaFoldDB" id="A0A318UBE5"/>
<dbReference type="EMBL" id="QKLU01000010">
    <property type="protein sequence ID" value="PYF69476.1"/>
    <property type="molecule type" value="Genomic_DNA"/>
</dbReference>
<sequence>MKIRTLKSMFALTLAIFVMSSAAFAQKDKTKRASPPATATGKIGKATITIDYSSPSVNGRKIWGELVPYDKAWRAGANEATIFKTDKEIQIGGKKIPAGQYSLFAVPGTEQWQIILNSETGQWGIKRTGEANRDPAKDVVTVTVKPVKGVMTEKLVYEVQHKGIVLKWENLAVPVAIK</sequence>
<dbReference type="OrthoDB" id="195456at2"/>
<protein>
    <recommendedName>
        <fullName evidence="4">DUF2911 family protein</fullName>
    </recommendedName>
</protein>
<evidence type="ECO:0000256" key="1">
    <source>
        <dbReference type="SAM" id="SignalP"/>
    </source>
</evidence>
<dbReference type="Proteomes" id="UP000248198">
    <property type="component" value="Unassembled WGS sequence"/>
</dbReference>
<dbReference type="RefSeq" id="WP_110834430.1">
    <property type="nucleotide sequence ID" value="NZ_QKLU01000010.1"/>
</dbReference>
<reference evidence="2 3" key="1">
    <citation type="submission" date="2018-06" db="EMBL/GenBank/DDBJ databases">
        <title>Genomic Encyclopedia of Archaeal and Bacterial Type Strains, Phase II (KMG-II): from individual species to whole genera.</title>
        <authorList>
            <person name="Goeker M."/>
        </authorList>
    </citation>
    <scope>NUCLEOTIDE SEQUENCE [LARGE SCALE GENOMIC DNA]</scope>
    <source>
        <strain evidence="2 3">DSM 27372</strain>
    </source>
</reference>
<comment type="caution">
    <text evidence="2">The sequence shown here is derived from an EMBL/GenBank/DDBJ whole genome shotgun (WGS) entry which is preliminary data.</text>
</comment>
<accession>A0A318UBE5</accession>
<name>A0A318UBE5_9SPHI</name>
<proteinExistence type="predicted"/>